<proteinExistence type="predicted"/>
<evidence type="ECO:0000313" key="3">
    <source>
        <dbReference type="WBParaSite" id="ACRNAN_scaffold12866.g31125.t1"/>
    </source>
</evidence>
<name>A0A914CPI0_9BILA</name>
<sequence length="327" mass="36949">MVEEDSQILKLIRDPMFPKLTYLVVGFVQLIIFATGNFYNAPALSTIVSILTLLTSLAYFTYALAFACFHLMAIPATLYDGRYALVAILGGILMVIYLIEAYMALTQIDWHRWENINEDSRKYVRFLKFVGRFPVLTNMLIAILSAVLIVVARLTGSHEIWNNYVYSYSYPYHYSYSSMTWDKFTMFFAAGVLFVLSLMNIMTMKFKCIQYKLDKNIIQHYKIKYIFTYFMMVIALVGFSVSFGGIGQSPFATLVAAVVFLLSLFMALSEAHAKWDEPNSSDDLNTILPTSLPKNILNPVVTDELKTPAGLDGTTSKILTSSGSLLH</sequence>
<keyword evidence="2" id="KW-1185">Reference proteome</keyword>
<feature type="transmembrane region" description="Helical" evidence="1">
    <location>
        <begin position="84"/>
        <end position="105"/>
    </location>
</feature>
<organism evidence="2 3">
    <name type="scientific">Acrobeloides nanus</name>
    <dbReference type="NCBI Taxonomy" id="290746"/>
    <lineage>
        <taxon>Eukaryota</taxon>
        <taxon>Metazoa</taxon>
        <taxon>Ecdysozoa</taxon>
        <taxon>Nematoda</taxon>
        <taxon>Chromadorea</taxon>
        <taxon>Rhabditida</taxon>
        <taxon>Tylenchina</taxon>
        <taxon>Cephalobomorpha</taxon>
        <taxon>Cephaloboidea</taxon>
        <taxon>Cephalobidae</taxon>
        <taxon>Acrobeloides</taxon>
    </lineage>
</organism>
<feature type="transmembrane region" description="Helical" evidence="1">
    <location>
        <begin position="51"/>
        <end position="72"/>
    </location>
</feature>
<dbReference type="WBParaSite" id="ACRNAN_scaffold12866.g31125.t1">
    <property type="protein sequence ID" value="ACRNAN_scaffold12866.g31125.t1"/>
    <property type="gene ID" value="ACRNAN_scaffold12866.g31125"/>
</dbReference>
<protein>
    <submittedName>
        <fullName evidence="3">Gustatory receptor</fullName>
    </submittedName>
</protein>
<evidence type="ECO:0000256" key="1">
    <source>
        <dbReference type="SAM" id="Phobius"/>
    </source>
</evidence>
<feature type="transmembrane region" description="Helical" evidence="1">
    <location>
        <begin position="225"/>
        <end position="245"/>
    </location>
</feature>
<feature type="transmembrane region" description="Helical" evidence="1">
    <location>
        <begin position="20"/>
        <end position="39"/>
    </location>
</feature>
<evidence type="ECO:0000313" key="2">
    <source>
        <dbReference type="Proteomes" id="UP000887540"/>
    </source>
</evidence>
<accession>A0A914CPI0</accession>
<reference evidence="3" key="1">
    <citation type="submission" date="2022-11" db="UniProtKB">
        <authorList>
            <consortium name="WormBaseParasite"/>
        </authorList>
    </citation>
    <scope>IDENTIFICATION</scope>
</reference>
<feature type="transmembrane region" description="Helical" evidence="1">
    <location>
        <begin position="184"/>
        <end position="204"/>
    </location>
</feature>
<feature type="transmembrane region" description="Helical" evidence="1">
    <location>
        <begin position="126"/>
        <end position="152"/>
    </location>
</feature>
<feature type="transmembrane region" description="Helical" evidence="1">
    <location>
        <begin position="251"/>
        <end position="268"/>
    </location>
</feature>
<keyword evidence="1" id="KW-0812">Transmembrane</keyword>
<dbReference type="Proteomes" id="UP000887540">
    <property type="component" value="Unplaced"/>
</dbReference>
<keyword evidence="1" id="KW-1133">Transmembrane helix</keyword>
<dbReference type="AlphaFoldDB" id="A0A914CPI0"/>
<keyword evidence="1" id="KW-0472">Membrane</keyword>